<gene>
    <name evidence="3" type="ORF">TBK1r_48430</name>
</gene>
<organism evidence="3 4">
    <name type="scientific">Stieleria magnilauensis</name>
    <dbReference type="NCBI Taxonomy" id="2527963"/>
    <lineage>
        <taxon>Bacteria</taxon>
        <taxon>Pseudomonadati</taxon>
        <taxon>Planctomycetota</taxon>
        <taxon>Planctomycetia</taxon>
        <taxon>Pirellulales</taxon>
        <taxon>Pirellulaceae</taxon>
        <taxon>Stieleria</taxon>
    </lineage>
</organism>
<dbReference type="RefSeq" id="WP_145216087.1">
    <property type="nucleotide sequence ID" value="NZ_CP036432.1"/>
</dbReference>
<evidence type="ECO:0000256" key="1">
    <source>
        <dbReference type="SAM" id="Phobius"/>
    </source>
</evidence>
<name>A0ABX5XVS9_9BACT</name>
<sequence>MTSTTTTPDSVVAIYDTHTQAEDAIKQLQASGIELNQLSIVGRDYHSEDHAIGYYNTGDRVKYWGKLGAFWGGIWGLLVGSGLFWLPGIGAVVVGGPLVAGLVAALENAIVTGGMSALGAAIYSVGIPKDSIVQYESSIEAGKFLVMIHGSTDKLTKAKEALHQTDAASVDHHVQA</sequence>
<dbReference type="InterPro" id="IPR025889">
    <property type="entry name" value="GSP17M-like_dom"/>
</dbReference>
<dbReference type="Proteomes" id="UP000318081">
    <property type="component" value="Chromosome"/>
</dbReference>
<keyword evidence="1" id="KW-1133">Transmembrane helix</keyword>
<feature type="transmembrane region" description="Helical" evidence="1">
    <location>
        <begin position="98"/>
        <end position="123"/>
    </location>
</feature>
<keyword evidence="4" id="KW-1185">Reference proteome</keyword>
<dbReference type="InterPro" id="IPR052948">
    <property type="entry name" value="Low_temp-induced_all0457"/>
</dbReference>
<dbReference type="Pfam" id="PF11181">
    <property type="entry name" value="YflT"/>
    <property type="match status" value="1"/>
</dbReference>
<proteinExistence type="predicted"/>
<dbReference type="EMBL" id="CP036432">
    <property type="protein sequence ID" value="QDV85827.1"/>
    <property type="molecule type" value="Genomic_DNA"/>
</dbReference>
<feature type="domain" description="General stress protein 17M-like" evidence="2">
    <location>
        <begin position="11"/>
        <end position="78"/>
    </location>
</feature>
<dbReference type="PANTHER" id="PTHR36109">
    <property type="entry name" value="MEMBRANE PROTEIN-RELATED"/>
    <property type="match status" value="1"/>
</dbReference>
<keyword evidence="1" id="KW-0812">Transmembrane</keyword>
<evidence type="ECO:0000259" key="2">
    <source>
        <dbReference type="Pfam" id="PF11181"/>
    </source>
</evidence>
<protein>
    <recommendedName>
        <fullName evidence="2">General stress protein 17M-like domain-containing protein</fullName>
    </recommendedName>
</protein>
<accession>A0ABX5XVS9</accession>
<evidence type="ECO:0000313" key="3">
    <source>
        <dbReference type="EMBL" id="QDV85827.1"/>
    </source>
</evidence>
<evidence type="ECO:0000313" key="4">
    <source>
        <dbReference type="Proteomes" id="UP000318081"/>
    </source>
</evidence>
<reference evidence="3 4" key="1">
    <citation type="submission" date="2019-02" db="EMBL/GenBank/DDBJ databases">
        <title>Deep-cultivation of Planctomycetes and their phenomic and genomic characterization uncovers novel biology.</title>
        <authorList>
            <person name="Wiegand S."/>
            <person name="Jogler M."/>
            <person name="Boedeker C."/>
            <person name="Pinto D."/>
            <person name="Vollmers J."/>
            <person name="Rivas-Marin E."/>
            <person name="Kohn T."/>
            <person name="Peeters S.H."/>
            <person name="Heuer A."/>
            <person name="Rast P."/>
            <person name="Oberbeckmann S."/>
            <person name="Bunk B."/>
            <person name="Jeske O."/>
            <person name="Meyerdierks A."/>
            <person name="Storesund J.E."/>
            <person name="Kallscheuer N."/>
            <person name="Luecker S."/>
            <person name="Lage O.M."/>
            <person name="Pohl T."/>
            <person name="Merkel B.J."/>
            <person name="Hornburger P."/>
            <person name="Mueller R.-W."/>
            <person name="Bruemmer F."/>
            <person name="Labrenz M."/>
            <person name="Spormann A.M."/>
            <person name="Op den Camp H."/>
            <person name="Overmann J."/>
            <person name="Amann R."/>
            <person name="Jetten M.S.M."/>
            <person name="Mascher T."/>
            <person name="Medema M.H."/>
            <person name="Devos D.P."/>
            <person name="Kaster A.-K."/>
            <person name="Ovreas L."/>
            <person name="Rohde M."/>
            <person name="Galperin M.Y."/>
            <person name="Jogler C."/>
        </authorList>
    </citation>
    <scope>NUCLEOTIDE SEQUENCE [LARGE SCALE GENOMIC DNA]</scope>
    <source>
        <strain evidence="3 4">TBK1r</strain>
    </source>
</reference>
<keyword evidence="1" id="KW-0472">Membrane</keyword>
<dbReference type="PANTHER" id="PTHR36109:SF2">
    <property type="entry name" value="MEMBRANE PROTEIN"/>
    <property type="match status" value="1"/>
</dbReference>
<feature type="transmembrane region" description="Helical" evidence="1">
    <location>
        <begin position="67"/>
        <end position="86"/>
    </location>
</feature>